<dbReference type="GO" id="GO:0009099">
    <property type="term" value="P:L-valine biosynthetic process"/>
    <property type="evidence" value="ECO:0007669"/>
    <property type="project" value="UniProtKB-UniPathway"/>
</dbReference>
<dbReference type="NCBIfam" id="NF005146">
    <property type="entry name" value="PRK06606.1"/>
    <property type="match status" value="1"/>
</dbReference>
<dbReference type="PROSITE" id="PS00770">
    <property type="entry name" value="AA_TRANSFER_CLASS_4"/>
    <property type="match status" value="1"/>
</dbReference>
<evidence type="ECO:0000256" key="3">
    <source>
        <dbReference type="ARBA" id="ARBA00004824"/>
    </source>
</evidence>
<comment type="catalytic activity">
    <reaction evidence="14 17">
        <text>L-leucine + 2-oxoglutarate = 4-methyl-2-oxopentanoate + L-glutamate</text>
        <dbReference type="Rhea" id="RHEA:18321"/>
        <dbReference type="ChEBI" id="CHEBI:16810"/>
        <dbReference type="ChEBI" id="CHEBI:17865"/>
        <dbReference type="ChEBI" id="CHEBI:29985"/>
        <dbReference type="ChEBI" id="CHEBI:57427"/>
        <dbReference type="EC" id="2.6.1.42"/>
    </reaction>
</comment>
<evidence type="ECO:0000256" key="13">
    <source>
        <dbReference type="ARBA" id="ARBA00048798"/>
    </source>
</evidence>
<dbReference type="Pfam" id="PF01063">
    <property type="entry name" value="Aminotran_4"/>
    <property type="match status" value="1"/>
</dbReference>
<evidence type="ECO:0000256" key="10">
    <source>
        <dbReference type="ARBA" id="ARBA00022898"/>
    </source>
</evidence>
<dbReference type="InterPro" id="IPR005785">
    <property type="entry name" value="B_amino_transI"/>
</dbReference>
<keyword evidence="10 16" id="KW-0663">Pyridoxal phosphate</keyword>
<evidence type="ECO:0000256" key="8">
    <source>
        <dbReference type="ARBA" id="ARBA00022605"/>
    </source>
</evidence>
<dbReference type="Gene3D" id="3.30.470.10">
    <property type="match status" value="1"/>
</dbReference>
<reference evidence="18 19" key="1">
    <citation type="submission" date="2018-06" db="EMBL/GenBank/DDBJ databases">
        <title>Genomic Encyclopedia of Type Strains, Phase III (KMG-III): the genomes of soil and plant-associated and newly described type strains.</title>
        <authorList>
            <person name="Whitman W."/>
        </authorList>
    </citation>
    <scope>NUCLEOTIDE SEQUENCE [LARGE SCALE GENOMIC DNA]</scope>
    <source>
        <strain evidence="18 19">ORS 1419</strain>
    </source>
</reference>
<dbReference type="GO" id="GO:0009098">
    <property type="term" value="P:L-leucine biosynthetic process"/>
    <property type="evidence" value="ECO:0007669"/>
    <property type="project" value="UniProtKB-UniPathway"/>
</dbReference>
<evidence type="ECO:0000256" key="5">
    <source>
        <dbReference type="ARBA" id="ARBA00005072"/>
    </source>
</evidence>
<evidence type="ECO:0000256" key="9">
    <source>
        <dbReference type="ARBA" id="ARBA00022679"/>
    </source>
</evidence>
<dbReference type="OrthoDB" id="21319at2"/>
<dbReference type="GO" id="GO:0009097">
    <property type="term" value="P:isoleucine biosynthetic process"/>
    <property type="evidence" value="ECO:0007669"/>
    <property type="project" value="UniProtKB-UniPathway"/>
</dbReference>
<comment type="cofactor">
    <cofactor evidence="1 16">
        <name>pyridoxal 5'-phosphate</name>
        <dbReference type="ChEBI" id="CHEBI:597326"/>
    </cofactor>
</comment>
<dbReference type="PANTHER" id="PTHR42743">
    <property type="entry name" value="AMINO-ACID AMINOTRANSFERASE"/>
    <property type="match status" value="1"/>
</dbReference>
<evidence type="ECO:0000256" key="11">
    <source>
        <dbReference type="ARBA" id="ARBA00023304"/>
    </source>
</evidence>
<evidence type="ECO:0000313" key="19">
    <source>
        <dbReference type="Proteomes" id="UP000247454"/>
    </source>
</evidence>
<dbReference type="Proteomes" id="UP000247454">
    <property type="component" value="Unassembled WGS sequence"/>
</dbReference>
<dbReference type="UniPathway" id="UPA00049">
    <property type="reaction ID" value="UER00062"/>
</dbReference>
<keyword evidence="11 17" id="KW-0100">Branched-chain amino acid biosynthesis</keyword>
<comment type="function">
    <text evidence="2 17">Acts on leucine, isoleucine and valine.</text>
</comment>
<comment type="catalytic activity">
    <reaction evidence="13 17">
        <text>L-isoleucine + 2-oxoglutarate = (S)-3-methyl-2-oxopentanoate + L-glutamate</text>
        <dbReference type="Rhea" id="RHEA:24801"/>
        <dbReference type="ChEBI" id="CHEBI:16810"/>
        <dbReference type="ChEBI" id="CHEBI:29985"/>
        <dbReference type="ChEBI" id="CHEBI:35146"/>
        <dbReference type="ChEBI" id="CHEBI:58045"/>
        <dbReference type="EC" id="2.6.1.42"/>
    </reaction>
</comment>
<evidence type="ECO:0000256" key="16">
    <source>
        <dbReference type="RuleBase" id="RU004516"/>
    </source>
</evidence>
<dbReference type="NCBIfam" id="NF005726">
    <property type="entry name" value="PRK07544.1"/>
    <property type="match status" value="1"/>
</dbReference>
<dbReference type="SUPFAM" id="SSF56752">
    <property type="entry name" value="D-aminoacid aminotransferase-like PLP-dependent enzymes"/>
    <property type="match status" value="1"/>
</dbReference>
<dbReference type="InterPro" id="IPR018300">
    <property type="entry name" value="Aminotrans_IV_CS"/>
</dbReference>
<comment type="caution">
    <text evidence="18">The sequence shown here is derived from an EMBL/GenBank/DDBJ whole genome shotgun (WGS) entry which is preliminary data.</text>
</comment>
<dbReference type="UniPathway" id="UPA00047">
    <property type="reaction ID" value="UER00058"/>
</dbReference>
<evidence type="ECO:0000256" key="17">
    <source>
        <dbReference type="RuleBase" id="RU364094"/>
    </source>
</evidence>
<dbReference type="InterPro" id="IPR001544">
    <property type="entry name" value="Aminotrans_IV"/>
</dbReference>
<comment type="pathway">
    <text evidence="3 17">Amino-acid biosynthesis; L-isoleucine biosynthesis; L-isoleucine from 2-oxobutanoate: step 4/4.</text>
</comment>
<evidence type="ECO:0000256" key="12">
    <source>
        <dbReference type="ARBA" id="ARBA00048212"/>
    </source>
</evidence>
<keyword evidence="7 17" id="KW-0032">Aminotransferase</keyword>
<evidence type="ECO:0000256" key="6">
    <source>
        <dbReference type="ARBA" id="ARBA00009320"/>
    </source>
</evidence>
<comment type="pathway">
    <text evidence="4 17">Amino-acid biosynthesis; L-valine biosynthesis; L-valine from pyruvate: step 4/4.</text>
</comment>
<comment type="catalytic activity">
    <reaction evidence="12 17">
        <text>L-valine + 2-oxoglutarate = 3-methyl-2-oxobutanoate + L-glutamate</text>
        <dbReference type="Rhea" id="RHEA:24813"/>
        <dbReference type="ChEBI" id="CHEBI:11851"/>
        <dbReference type="ChEBI" id="CHEBI:16810"/>
        <dbReference type="ChEBI" id="CHEBI:29985"/>
        <dbReference type="ChEBI" id="CHEBI:57762"/>
        <dbReference type="EC" id="2.6.1.42"/>
    </reaction>
</comment>
<dbReference type="CDD" id="cd01557">
    <property type="entry name" value="BCAT_beta_family"/>
    <property type="match status" value="1"/>
</dbReference>
<dbReference type="InterPro" id="IPR033939">
    <property type="entry name" value="BCAT_family"/>
</dbReference>
<dbReference type="InterPro" id="IPR043131">
    <property type="entry name" value="BCAT-like_N"/>
</dbReference>
<keyword evidence="8 17" id="KW-0028">Amino-acid biosynthesis</keyword>
<dbReference type="NCBIfam" id="TIGR01122">
    <property type="entry name" value="ilvE_I"/>
    <property type="match status" value="1"/>
</dbReference>
<dbReference type="FunFam" id="3.20.10.10:FF:000002">
    <property type="entry name" value="D-alanine aminotransferase"/>
    <property type="match status" value="1"/>
</dbReference>
<dbReference type="PANTHER" id="PTHR42743:SF11">
    <property type="entry name" value="AMINODEOXYCHORISMATE LYASE"/>
    <property type="match status" value="1"/>
</dbReference>
<keyword evidence="9 17" id="KW-0808">Transferase</keyword>
<dbReference type="InterPro" id="IPR050571">
    <property type="entry name" value="Class-IV_PLP-Dep_Aminotrnsfr"/>
</dbReference>
<evidence type="ECO:0000313" key="18">
    <source>
        <dbReference type="EMBL" id="PYE87358.1"/>
    </source>
</evidence>
<evidence type="ECO:0000256" key="2">
    <source>
        <dbReference type="ARBA" id="ARBA00003109"/>
    </source>
</evidence>
<accession>A0A318SZ04</accession>
<evidence type="ECO:0000256" key="7">
    <source>
        <dbReference type="ARBA" id="ARBA00022576"/>
    </source>
</evidence>
<dbReference type="RefSeq" id="WP_110752640.1">
    <property type="nucleotide sequence ID" value="NZ_QJTF01000014.1"/>
</dbReference>
<organism evidence="18 19">
    <name type="scientific">Phyllobacterium leguminum</name>
    <dbReference type="NCBI Taxonomy" id="314237"/>
    <lineage>
        <taxon>Bacteria</taxon>
        <taxon>Pseudomonadati</taxon>
        <taxon>Pseudomonadota</taxon>
        <taxon>Alphaproteobacteria</taxon>
        <taxon>Hyphomicrobiales</taxon>
        <taxon>Phyllobacteriaceae</taxon>
        <taxon>Phyllobacterium</taxon>
    </lineage>
</organism>
<evidence type="ECO:0000256" key="15">
    <source>
        <dbReference type="RuleBase" id="RU004106"/>
    </source>
</evidence>
<comment type="similarity">
    <text evidence="6 15">Belongs to the class-IV pyridoxal-phosphate-dependent aminotransferase family.</text>
</comment>
<protein>
    <recommendedName>
        <fullName evidence="17">Branched-chain-amino-acid aminotransferase</fullName>
        <shortName evidence="17">BCAT</shortName>
        <ecNumber evidence="17">2.6.1.42</ecNumber>
    </recommendedName>
</protein>
<evidence type="ECO:0000256" key="14">
    <source>
        <dbReference type="ARBA" id="ARBA00049229"/>
    </source>
</evidence>
<dbReference type="GO" id="GO:0052654">
    <property type="term" value="F:L-leucine-2-oxoglutarate transaminase activity"/>
    <property type="evidence" value="ECO:0007669"/>
    <property type="project" value="RHEA"/>
</dbReference>
<dbReference type="EMBL" id="QJTF01000014">
    <property type="protein sequence ID" value="PYE87358.1"/>
    <property type="molecule type" value="Genomic_DNA"/>
</dbReference>
<comment type="pathway">
    <text evidence="5 17">Amino-acid biosynthesis; L-leucine biosynthesis; L-leucine from 3-methyl-2-oxobutanoate: step 4/4.</text>
</comment>
<dbReference type="UniPathway" id="UPA00048">
    <property type="reaction ID" value="UER00073"/>
</dbReference>
<dbReference type="GO" id="GO:0052656">
    <property type="term" value="F:L-isoleucine-2-oxoglutarate transaminase activity"/>
    <property type="evidence" value="ECO:0007669"/>
    <property type="project" value="RHEA"/>
</dbReference>
<dbReference type="InterPro" id="IPR043132">
    <property type="entry name" value="BCAT-like_C"/>
</dbReference>
<evidence type="ECO:0000256" key="4">
    <source>
        <dbReference type="ARBA" id="ARBA00004931"/>
    </source>
</evidence>
<dbReference type="GO" id="GO:0052655">
    <property type="term" value="F:L-valine-2-oxoglutarate transaminase activity"/>
    <property type="evidence" value="ECO:0007669"/>
    <property type="project" value="RHEA"/>
</dbReference>
<evidence type="ECO:0000256" key="1">
    <source>
        <dbReference type="ARBA" id="ARBA00001933"/>
    </source>
</evidence>
<name>A0A318SZ04_9HYPH</name>
<dbReference type="Gene3D" id="3.20.10.10">
    <property type="entry name" value="D-amino Acid Aminotransferase, subunit A, domain 2"/>
    <property type="match status" value="1"/>
</dbReference>
<dbReference type="EC" id="2.6.1.42" evidence="17"/>
<sequence>MASVPFDQLEGTIWINGEFVRWADAKVHVLTHGLHYGSAVFEGERAYGGEIFKLNEHTERLHESAHILGFDIPYSVAEINEASRQLLVKQGFQDAYVRPIAWRGSESMGVSAQQNRINLAIAIWQWPSYFDPEQKLKGIRLDIAEYRRPDPRTAPSKSKASGLYMICTISKHAAEAKGYADAMMLDWRGQVAEATGANIFFVKDGVIHTPTPDCFLDGITRRTVIDLAKRRGYSVVERVIMPEELEGFEQCFLTGTAAEVTPVAEIGPYRFTVGDITANLMHDYMSEVQPKRAAAE</sequence>
<proteinExistence type="inferred from homology"/>
<dbReference type="AlphaFoldDB" id="A0A318SZ04"/>
<keyword evidence="19" id="KW-1185">Reference proteome</keyword>
<gene>
    <name evidence="17" type="primary">ilvE</name>
    <name evidence="18" type="ORF">C7477_11493</name>
</gene>
<dbReference type="InterPro" id="IPR036038">
    <property type="entry name" value="Aminotransferase-like"/>
</dbReference>